<dbReference type="SUPFAM" id="SSF46689">
    <property type="entry name" value="Homeodomain-like"/>
    <property type="match status" value="1"/>
</dbReference>
<dbReference type="GO" id="GO:0000977">
    <property type="term" value="F:RNA polymerase II transcription regulatory region sequence-specific DNA binding"/>
    <property type="evidence" value="ECO:0007669"/>
    <property type="project" value="TreeGrafter"/>
</dbReference>
<dbReference type="GO" id="GO:0030182">
    <property type="term" value="P:neuron differentiation"/>
    <property type="evidence" value="ECO:0007669"/>
    <property type="project" value="TreeGrafter"/>
</dbReference>
<evidence type="ECO:0000256" key="5">
    <source>
        <dbReference type="ARBA" id="ARBA00023038"/>
    </source>
</evidence>
<dbReference type="PROSITE" id="PS50023">
    <property type="entry name" value="LIM_DOMAIN_2"/>
    <property type="match status" value="2"/>
</dbReference>
<comment type="subcellular location">
    <subcellularLocation>
        <location evidence="1 9 11">Nucleus</location>
    </subcellularLocation>
</comment>
<dbReference type="GO" id="GO:0005634">
    <property type="term" value="C:nucleus"/>
    <property type="evidence" value="ECO:0007669"/>
    <property type="project" value="UniProtKB-SubCell"/>
</dbReference>
<evidence type="ECO:0000256" key="1">
    <source>
        <dbReference type="ARBA" id="ARBA00004123"/>
    </source>
</evidence>
<dbReference type="InterPro" id="IPR001781">
    <property type="entry name" value="Znf_LIM"/>
</dbReference>
<keyword evidence="7 9" id="KW-0371">Homeobox</keyword>
<dbReference type="AlphaFoldDB" id="A0A8J1TKB3"/>
<dbReference type="OrthoDB" id="10068367at2759"/>
<keyword evidence="8 9" id="KW-0539">Nucleus</keyword>
<feature type="compositionally biased region" description="Basic and acidic residues" evidence="12">
    <location>
        <begin position="256"/>
        <end position="269"/>
    </location>
</feature>
<accession>A0A8J1TKB3</accession>
<protein>
    <submittedName>
        <fullName evidence="13">Uncharacterized protein</fullName>
    </submittedName>
</protein>
<dbReference type="PROSITE" id="PS00478">
    <property type="entry name" value="LIM_DOMAIN_1"/>
    <property type="match status" value="2"/>
</dbReference>
<dbReference type="InterPro" id="IPR001356">
    <property type="entry name" value="HD"/>
</dbReference>
<dbReference type="GO" id="GO:0000981">
    <property type="term" value="F:DNA-binding transcription factor activity, RNA polymerase II-specific"/>
    <property type="evidence" value="ECO:0007669"/>
    <property type="project" value="InterPro"/>
</dbReference>
<keyword evidence="4 10" id="KW-0862">Zinc</keyword>
<feature type="compositionally biased region" description="Polar residues" evidence="12">
    <location>
        <begin position="211"/>
        <end position="239"/>
    </location>
</feature>
<dbReference type="PROSITE" id="PS50071">
    <property type="entry name" value="HOMEOBOX_2"/>
    <property type="match status" value="1"/>
</dbReference>
<name>A0A8J1TKB3_OWEFU</name>
<evidence type="ECO:0000256" key="2">
    <source>
        <dbReference type="ARBA" id="ARBA00022723"/>
    </source>
</evidence>
<dbReference type="InterPro" id="IPR009057">
    <property type="entry name" value="Homeodomain-like_sf"/>
</dbReference>
<dbReference type="Gene3D" id="1.10.10.60">
    <property type="entry name" value="Homeodomain-like"/>
    <property type="match status" value="1"/>
</dbReference>
<gene>
    <name evidence="13" type="ORF">OFUS_LOCUS25503</name>
</gene>
<dbReference type="SMART" id="SM00389">
    <property type="entry name" value="HOX"/>
    <property type="match status" value="1"/>
</dbReference>
<evidence type="ECO:0000313" key="13">
    <source>
        <dbReference type="EMBL" id="CAH1801747.1"/>
    </source>
</evidence>
<evidence type="ECO:0000256" key="7">
    <source>
        <dbReference type="ARBA" id="ARBA00023155"/>
    </source>
</evidence>
<dbReference type="CDD" id="cd00086">
    <property type="entry name" value="homeodomain"/>
    <property type="match status" value="1"/>
</dbReference>
<evidence type="ECO:0000313" key="14">
    <source>
        <dbReference type="Proteomes" id="UP000749559"/>
    </source>
</evidence>
<evidence type="ECO:0000256" key="6">
    <source>
        <dbReference type="ARBA" id="ARBA00023125"/>
    </source>
</evidence>
<dbReference type="SMART" id="SM00132">
    <property type="entry name" value="LIM"/>
    <property type="match status" value="2"/>
</dbReference>
<dbReference type="Pfam" id="PF00412">
    <property type="entry name" value="LIM"/>
    <property type="match status" value="2"/>
</dbReference>
<keyword evidence="14" id="KW-1185">Reference proteome</keyword>
<evidence type="ECO:0000256" key="10">
    <source>
        <dbReference type="PROSITE-ProRule" id="PRU00125"/>
    </source>
</evidence>
<organism evidence="13 14">
    <name type="scientific">Owenia fusiformis</name>
    <name type="common">Polychaete worm</name>
    <dbReference type="NCBI Taxonomy" id="6347"/>
    <lineage>
        <taxon>Eukaryota</taxon>
        <taxon>Metazoa</taxon>
        <taxon>Spiralia</taxon>
        <taxon>Lophotrochozoa</taxon>
        <taxon>Annelida</taxon>
        <taxon>Polychaeta</taxon>
        <taxon>Sedentaria</taxon>
        <taxon>Canalipalpata</taxon>
        <taxon>Sabellida</taxon>
        <taxon>Oweniida</taxon>
        <taxon>Oweniidae</taxon>
        <taxon>Owenia</taxon>
    </lineage>
</organism>
<evidence type="ECO:0000256" key="11">
    <source>
        <dbReference type="RuleBase" id="RU000682"/>
    </source>
</evidence>
<dbReference type="InterPro" id="IPR017970">
    <property type="entry name" value="Homeobox_CS"/>
</dbReference>
<evidence type="ECO:0000256" key="12">
    <source>
        <dbReference type="SAM" id="MobiDB-lite"/>
    </source>
</evidence>
<evidence type="ECO:0000256" key="3">
    <source>
        <dbReference type="ARBA" id="ARBA00022737"/>
    </source>
</evidence>
<keyword evidence="2 10" id="KW-0479">Metal-binding</keyword>
<evidence type="ECO:0000256" key="8">
    <source>
        <dbReference type="ARBA" id="ARBA00023242"/>
    </source>
</evidence>
<feature type="compositionally biased region" description="Basic residues" evidence="12">
    <location>
        <begin position="201"/>
        <end position="210"/>
    </location>
</feature>
<dbReference type="InterPro" id="IPR050453">
    <property type="entry name" value="LIM_Homeobox_TF"/>
</dbReference>
<comment type="caution">
    <text evidence="13">The sequence shown here is derived from an EMBL/GenBank/DDBJ whole genome shotgun (WGS) entry which is preliminary data.</text>
</comment>
<proteinExistence type="predicted"/>
<dbReference type="Proteomes" id="UP000749559">
    <property type="component" value="Unassembled WGS sequence"/>
</dbReference>
<evidence type="ECO:0000256" key="4">
    <source>
        <dbReference type="ARBA" id="ARBA00022833"/>
    </source>
</evidence>
<feature type="compositionally biased region" description="Basic and acidic residues" evidence="12">
    <location>
        <begin position="186"/>
        <end position="200"/>
    </location>
</feature>
<dbReference type="Gene3D" id="2.10.110.10">
    <property type="entry name" value="Cysteine Rich Protein"/>
    <property type="match status" value="2"/>
</dbReference>
<dbReference type="PANTHER" id="PTHR24208:SF105">
    <property type="entry name" value="DLIM1"/>
    <property type="match status" value="1"/>
</dbReference>
<feature type="DNA-binding region" description="Homeobox" evidence="9">
    <location>
        <begin position="281"/>
        <end position="340"/>
    </location>
</feature>
<keyword evidence="5 10" id="KW-0440">LIM domain</keyword>
<dbReference type="GO" id="GO:0046872">
    <property type="term" value="F:metal ion binding"/>
    <property type="evidence" value="ECO:0007669"/>
    <property type="project" value="UniProtKB-KW"/>
</dbReference>
<dbReference type="PROSITE" id="PS00027">
    <property type="entry name" value="HOMEOBOX_1"/>
    <property type="match status" value="1"/>
</dbReference>
<reference evidence="13" key="1">
    <citation type="submission" date="2022-03" db="EMBL/GenBank/DDBJ databases">
        <authorList>
            <person name="Martin C."/>
        </authorList>
    </citation>
    <scope>NUCLEOTIDE SEQUENCE</scope>
</reference>
<feature type="compositionally biased region" description="Acidic residues" evidence="12">
    <location>
        <begin position="144"/>
        <end position="154"/>
    </location>
</feature>
<feature type="region of interest" description="Disordered" evidence="12">
    <location>
        <begin position="142"/>
        <end position="287"/>
    </location>
</feature>
<sequence>MTCLAGKVQQMTEKVRTNELPTCANCDGKIREKYFMEAAGKSWHSTCLKCVICHDVLDDKCYCRNEQIYCKDDFLRVYGTKCSRCWQSILKTDLVRKAGSYIFHVGCFTCASCRKPLVTGEEMFAMGAGRFLCKEDYTSSQKEYDDDSEDEGIESLDNTSDHSTITSPSASDREFSFTDTSPKPDIGAEKNSHIPEDKSHTNKSPKRASKSSKTSIISGQINNTTTSKFRETNQMQIKSEASDLDSIMVSDEDSNDSFKDDSTANKEGEESVSGGNAGSRKRGPRTTIKARQLDSLKEQFGLTPKPNRAVREQLAERTGLSMRVIQVWFQNRRSKERRLKQIAPLMERARYFRDPRTLSRLYPGMYCSRQMDGVPAPNVTFGYETPYNPDNTEHVYPGNSYHGLNSDRTSCDSYNAPFNFPRVGAQNLSSSFTQSSHNPSHIQASMMSHIQSPFEAKGMTLPHSIAMSYETISCHSDKSIQ</sequence>
<feature type="compositionally biased region" description="Polar residues" evidence="12">
    <location>
        <begin position="156"/>
        <end position="170"/>
    </location>
</feature>
<dbReference type="SUPFAM" id="SSF57716">
    <property type="entry name" value="Glucocorticoid receptor-like (DNA-binding domain)"/>
    <property type="match status" value="2"/>
</dbReference>
<dbReference type="PANTHER" id="PTHR24208">
    <property type="entry name" value="LIM/HOMEOBOX PROTEIN LHX"/>
    <property type="match status" value="1"/>
</dbReference>
<evidence type="ECO:0000256" key="9">
    <source>
        <dbReference type="PROSITE-ProRule" id="PRU00108"/>
    </source>
</evidence>
<dbReference type="Pfam" id="PF00046">
    <property type="entry name" value="Homeodomain"/>
    <property type="match status" value="1"/>
</dbReference>
<keyword evidence="3" id="KW-0677">Repeat</keyword>
<dbReference type="FunFam" id="1.10.10.60:FF:000075">
    <property type="entry name" value="LIM/homeobox protein Lhx1"/>
    <property type="match status" value="1"/>
</dbReference>
<keyword evidence="6 9" id="KW-0238">DNA-binding</keyword>
<dbReference type="EMBL" id="CAIIXF020000012">
    <property type="protein sequence ID" value="CAH1801747.1"/>
    <property type="molecule type" value="Genomic_DNA"/>
</dbReference>